<comment type="catalytic activity">
    <reaction evidence="8">
        <text>D-maltose + ATP = alpha-maltose 1-phosphate + ADP + H(+)</text>
        <dbReference type="Rhea" id="RHEA:31915"/>
        <dbReference type="ChEBI" id="CHEBI:15378"/>
        <dbReference type="ChEBI" id="CHEBI:17306"/>
        <dbReference type="ChEBI" id="CHEBI:30616"/>
        <dbReference type="ChEBI" id="CHEBI:63576"/>
        <dbReference type="ChEBI" id="CHEBI:456216"/>
        <dbReference type="EC" id="2.7.1.175"/>
    </reaction>
</comment>
<name>A0A1I1T072_PSEOC</name>
<sequence length="544" mass="59972">MTSSHSTSVDPMPELTTLVINDQLAELLQLPARATLEQESLPAYLPKRRWFSGGAEDVKQLKLLYAVPFGSADQPYVLAEVEVVRQSGSIEHYQVPLGYVGEQDAGSDLPQQLALARLRRGSQVGLLTDGYTLPGFVRHVMGQLSARRVLGWQASEIQFVPTARLQELGDLSHAEVKLISAEQSNSSAIIDEQAVLKLVRRVLPGIHPEAEIGGYLTAAGFAHIAPLLGEVRRVDEQGVPHTLMILQGYLNNQGDAWQWTLNNLERAVREELAGGHVEQDNRHGALAELETFAVLLGKRLGEMHVALGQASDNPDFGYHETGDAEVAEWSQNITAQVREALKVIAEGRGHLPGEAANQADWLAARHEQILERVEDLARRSAGGIRMRVHGDLHLGQVLVVQGDAYLIDFEGEPTRTLEERRAFYSPLKDVAGMLRSFDYAAAMAMRSAQSGDVTAEAEQARQHIAGLYRSQARTAFNEAYRLAAADLPHAWHDREGEVAALALFCIEKAAYEILYEARYRPDWLEVPVQGLIELSNYLLGSGKR</sequence>
<gene>
    <name evidence="10" type="ORF">SAMN05216372_102209</name>
</gene>
<dbReference type="RefSeq" id="WP_093501615.1">
    <property type="nucleotide sequence ID" value="NZ_BSSG01000002.1"/>
</dbReference>
<dbReference type="InterPro" id="IPR040999">
    <property type="entry name" value="Mak_N_cap"/>
</dbReference>
<evidence type="ECO:0000256" key="3">
    <source>
        <dbReference type="ARBA" id="ARBA00013882"/>
    </source>
</evidence>
<evidence type="ECO:0000313" key="10">
    <source>
        <dbReference type="EMBL" id="SFD52067.1"/>
    </source>
</evidence>
<dbReference type="Pfam" id="PF18085">
    <property type="entry name" value="Mak_N_cap"/>
    <property type="match status" value="1"/>
</dbReference>
<dbReference type="Gene3D" id="3.90.1200.10">
    <property type="match status" value="1"/>
</dbReference>
<organism evidence="10 11">
    <name type="scientific">Pseudomonas straminea</name>
    <dbReference type="NCBI Taxonomy" id="47882"/>
    <lineage>
        <taxon>Bacteria</taxon>
        <taxon>Pseudomonadati</taxon>
        <taxon>Pseudomonadota</taxon>
        <taxon>Gammaproteobacteria</taxon>
        <taxon>Pseudomonadales</taxon>
        <taxon>Pseudomonadaceae</taxon>
        <taxon>Phytopseudomonas</taxon>
    </lineage>
</organism>
<accession>A0A1I1T072</accession>
<dbReference type="Proteomes" id="UP000243950">
    <property type="component" value="Unassembled WGS sequence"/>
</dbReference>
<proteinExistence type="inferred from homology"/>
<dbReference type="InterPro" id="IPR011009">
    <property type="entry name" value="Kinase-like_dom_sf"/>
</dbReference>
<evidence type="ECO:0000256" key="6">
    <source>
        <dbReference type="ARBA" id="ARBA00022840"/>
    </source>
</evidence>
<dbReference type="GO" id="GO:0005524">
    <property type="term" value="F:ATP binding"/>
    <property type="evidence" value="ECO:0007669"/>
    <property type="project" value="UniProtKB-KW"/>
</dbReference>
<dbReference type="NCBIfam" id="TIGR02457">
    <property type="entry name" value="TreS_Cterm"/>
    <property type="match status" value="1"/>
</dbReference>
<reference evidence="11" key="1">
    <citation type="submission" date="2016-10" db="EMBL/GenBank/DDBJ databases">
        <authorList>
            <person name="Varghese N."/>
            <person name="Submissions S."/>
        </authorList>
    </citation>
    <scope>NUCLEOTIDE SEQUENCE [LARGE SCALE GENOMIC DNA]</scope>
    <source>
        <strain evidence="11">JCM 2783</strain>
    </source>
</reference>
<protein>
    <recommendedName>
        <fullName evidence="3">Maltokinase</fullName>
        <ecNumber evidence="2">2.7.1.175</ecNumber>
    </recommendedName>
    <alternativeName>
        <fullName evidence="7">Maltose-1-phosphate synthase</fullName>
    </alternativeName>
</protein>
<evidence type="ECO:0000256" key="7">
    <source>
        <dbReference type="ARBA" id="ARBA00031251"/>
    </source>
</evidence>
<comment type="similarity">
    <text evidence="1">Belongs to the aminoglycoside phosphotransferase family.</text>
</comment>
<dbReference type="EC" id="2.7.1.175" evidence="2"/>
<keyword evidence="4 10" id="KW-0808">Transferase</keyword>
<evidence type="ECO:0000256" key="4">
    <source>
        <dbReference type="ARBA" id="ARBA00022679"/>
    </source>
</evidence>
<keyword evidence="6" id="KW-0067">ATP-binding</keyword>
<keyword evidence="11" id="KW-1185">Reference proteome</keyword>
<dbReference type="SUPFAM" id="SSF56112">
    <property type="entry name" value="Protein kinase-like (PK-like)"/>
    <property type="match status" value="1"/>
</dbReference>
<feature type="domain" description="Maltokinase N-terminal cap" evidence="9">
    <location>
        <begin position="44"/>
        <end position="107"/>
    </location>
</feature>
<keyword evidence="5" id="KW-0547">Nucleotide-binding</keyword>
<evidence type="ECO:0000313" key="11">
    <source>
        <dbReference type="Proteomes" id="UP000243950"/>
    </source>
</evidence>
<dbReference type="EMBL" id="FOMO01000002">
    <property type="protein sequence ID" value="SFD52067.1"/>
    <property type="molecule type" value="Genomic_DNA"/>
</dbReference>
<dbReference type="AlphaFoldDB" id="A0A1I1T072"/>
<dbReference type="GO" id="GO:0016740">
    <property type="term" value="F:transferase activity"/>
    <property type="evidence" value="ECO:0007669"/>
    <property type="project" value="UniProtKB-KW"/>
</dbReference>
<evidence type="ECO:0000256" key="1">
    <source>
        <dbReference type="ARBA" id="ARBA00006219"/>
    </source>
</evidence>
<evidence type="ECO:0000256" key="5">
    <source>
        <dbReference type="ARBA" id="ARBA00022741"/>
    </source>
</evidence>
<evidence type="ECO:0000256" key="8">
    <source>
        <dbReference type="ARBA" id="ARBA00049067"/>
    </source>
</evidence>
<dbReference type="InterPro" id="IPR012811">
    <property type="entry name" value="TreS_maltokin_C_dom"/>
</dbReference>
<evidence type="ECO:0000259" key="9">
    <source>
        <dbReference type="Pfam" id="PF18085"/>
    </source>
</evidence>
<evidence type="ECO:0000256" key="2">
    <source>
        <dbReference type="ARBA" id="ARBA00011962"/>
    </source>
</evidence>